<feature type="domain" description="CCDC22 coiled-coil" evidence="2">
    <location>
        <begin position="61"/>
        <end position="533"/>
    </location>
</feature>
<dbReference type="GO" id="GO:2000060">
    <property type="term" value="P:positive regulation of ubiquitin-dependent protein catabolic process"/>
    <property type="evidence" value="ECO:0007669"/>
    <property type="project" value="TreeGrafter"/>
</dbReference>
<dbReference type="Proteomes" id="UP000007797">
    <property type="component" value="Unassembled WGS sequence"/>
</dbReference>
<dbReference type="STRING" id="1054147.F4PKT4"/>
<dbReference type="GO" id="GO:0097602">
    <property type="term" value="F:cullin family protein binding"/>
    <property type="evidence" value="ECO:0007669"/>
    <property type="project" value="TreeGrafter"/>
</dbReference>
<organism evidence="3 4">
    <name type="scientific">Cavenderia fasciculata</name>
    <name type="common">Slime mold</name>
    <name type="synonym">Dictyostelium fasciculatum</name>
    <dbReference type="NCBI Taxonomy" id="261658"/>
    <lineage>
        <taxon>Eukaryota</taxon>
        <taxon>Amoebozoa</taxon>
        <taxon>Evosea</taxon>
        <taxon>Eumycetozoa</taxon>
        <taxon>Dictyostelia</taxon>
        <taxon>Acytosteliales</taxon>
        <taxon>Cavenderiaceae</taxon>
        <taxon>Cavenderia</taxon>
    </lineage>
</organism>
<dbReference type="InterPro" id="IPR048348">
    <property type="entry name" value="CCDC22_CC"/>
</dbReference>
<evidence type="ECO:0000313" key="4">
    <source>
        <dbReference type="Proteomes" id="UP000007797"/>
    </source>
</evidence>
<dbReference type="InterPro" id="IPR008530">
    <property type="entry name" value="CCDC22"/>
</dbReference>
<name>F4PKT4_CACFS</name>
<dbReference type="OrthoDB" id="10266736at2759"/>
<dbReference type="RefSeq" id="XP_004362059.1">
    <property type="nucleotide sequence ID" value="XM_004362002.1"/>
</dbReference>
<sequence>MDDADEIILLTVKDLGCEVEHNITIKEFDADIFYKCLIQYLKAINADKVSNLTATIPKNMSARVNTSIKESWMPYFCPFTKRIPGNYSTARLFTTGPVKIPARGRQVKVTPGLEYYYINVLPPVTLQPQRADDIAPSVFEYNLSVFADTQEREREWSERGVSSGLSPVEYAKQKQRGVSSRMDDSIRSALVDGGVGLEGRRGNGGVSAGLTLDDIIGGFSGRAGGEDMNEFARKMLFTTEQGEQTDSGAAVASGPKETEEERLEKQRQELDELQSSLTAAVDEIAETNRDMEEFMQLLRQLEADINEEDGRRGDLEKQYKIKKKTFALLDNADENLKQLQMLCQQSSAALIEMAGEWERVRRPIVDKFRALRDERANQNDEAKSKLERVKEMRALIKKLIAEIRAKEELFGQLQETYKNAPKDTNRSMYTRRILDTVKNIKKQKVDIDKILLDTKTLQKEINTITDSAVRAFDNVKDILYADAKKDETAKLAIKSFAVIDEKFQSLLLAIDETGTYQNNILTLTSKIDHISQKTNTLNSDRVLNDLKNIKTDNQNLIKQIKTRMAANKSSTAE</sequence>
<dbReference type="OMA" id="NIGCEFA"/>
<gene>
    <name evidence="3" type="ORF">DFA_06355</name>
</gene>
<dbReference type="Pfam" id="PF05667">
    <property type="entry name" value="CCDC22_CC"/>
    <property type="match status" value="1"/>
</dbReference>
<accession>F4PKT4</accession>
<dbReference type="AlphaFoldDB" id="F4PKT4"/>
<evidence type="ECO:0000256" key="1">
    <source>
        <dbReference type="SAM" id="MobiDB-lite"/>
    </source>
</evidence>
<dbReference type="GeneID" id="14876314"/>
<reference evidence="4" key="1">
    <citation type="journal article" date="2011" name="Genome Res.">
        <title>Phylogeny-wide analysis of social amoeba genomes highlights ancient origins for complex intercellular communication.</title>
        <authorList>
            <person name="Heidel A.J."/>
            <person name="Lawal H.M."/>
            <person name="Felder M."/>
            <person name="Schilde C."/>
            <person name="Helps N.R."/>
            <person name="Tunggal B."/>
            <person name="Rivero F."/>
            <person name="John U."/>
            <person name="Schleicher M."/>
            <person name="Eichinger L."/>
            <person name="Platzer M."/>
            <person name="Noegel A.A."/>
            <person name="Schaap P."/>
            <person name="Gloeckner G."/>
        </authorList>
    </citation>
    <scope>NUCLEOTIDE SEQUENCE [LARGE SCALE GENOMIC DNA]</scope>
    <source>
        <strain evidence="4">SH3</strain>
    </source>
</reference>
<proteinExistence type="predicted"/>
<evidence type="ECO:0000259" key="2">
    <source>
        <dbReference type="Pfam" id="PF05667"/>
    </source>
</evidence>
<evidence type="ECO:0000313" key="3">
    <source>
        <dbReference type="EMBL" id="EGG24208.1"/>
    </source>
</evidence>
<protein>
    <recommendedName>
        <fullName evidence="2">CCDC22 coiled-coil domain-containing protein</fullName>
    </recommendedName>
</protein>
<dbReference type="PANTHER" id="PTHR15668">
    <property type="entry name" value="JM1 PROTEIN"/>
    <property type="match status" value="1"/>
</dbReference>
<dbReference type="PANTHER" id="PTHR15668:SF4">
    <property type="entry name" value="COILED-COIL DOMAIN-CONTAINING PROTEIN 22"/>
    <property type="match status" value="1"/>
</dbReference>
<feature type="region of interest" description="Disordered" evidence="1">
    <location>
        <begin position="239"/>
        <end position="262"/>
    </location>
</feature>
<keyword evidence="4" id="KW-1185">Reference proteome</keyword>
<dbReference type="EMBL" id="GL883007">
    <property type="protein sequence ID" value="EGG24208.1"/>
    <property type="molecule type" value="Genomic_DNA"/>
</dbReference>
<dbReference type="KEGG" id="dfa:DFA_06355"/>